<keyword evidence="9" id="KW-0552">Olfaction</keyword>
<reference evidence="12" key="1">
    <citation type="submission" date="2025-08" db="UniProtKB">
        <authorList>
            <consortium name="RefSeq"/>
        </authorList>
    </citation>
    <scope>IDENTIFICATION</scope>
</reference>
<dbReference type="PRINTS" id="PR00237">
    <property type="entry name" value="GPCRRHODOPSN"/>
</dbReference>
<evidence type="ECO:0000256" key="1">
    <source>
        <dbReference type="ARBA" id="ARBA00004141"/>
    </source>
</evidence>
<dbReference type="Proteomes" id="UP000515159">
    <property type="component" value="Chromosome 16"/>
</dbReference>
<evidence type="ECO:0000313" key="11">
    <source>
        <dbReference type="Proteomes" id="UP000515159"/>
    </source>
</evidence>
<dbReference type="Pfam" id="PF13853">
    <property type="entry name" value="7tm_4"/>
    <property type="match status" value="1"/>
</dbReference>
<accession>A0A6P8PC91</accession>
<dbReference type="InParanoid" id="A0A6P8PC91"/>
<protein>
    <recommendedName>
        <fullName evidence="9">Olfactory receptor</fullName>
    </recommendedName>
</protein>
<evidence type="ECO:0000256" key="7">
    <source>
        <dbReference type="ARBA" id="ARBA00023224"/>
    </source>
</evidence>
<keyword evidence="5 9" id="KW-0472">Membrane</keyword>
<evidence type="ECO:0000259" key="10">
    <source>
        <dbReference type="PROSITE" id="PS50262"/>
    </source>
</evidence>
<dbReference type="InterPro" id="IPR000725">
    <property type="entry name" value="Olfact_rcpt"/>
</dbReference>
<evidence type="ECO:0000256" key="2">
    <source>
        <dbReference type="ARBA" id="ARBA00022692"/>
    </source>
</evidence>
<feature type="transmembrane region" description="Helical" evidence="9">
    <location>
        <begin position="147"/>
        <end position="168"/>
    </location>
</feature>
<evidence type="ECO:0000256" key="4">
    <source>
        <dbReference type="ARBA" id="ARBA00023040"/>
    </source>
</evidence>
<dbReference type="SUPFAM" id="SSF81321">
    <property type="entry name" value="Family A G protein-coupled receptor-like"/>
    <property type="match status" value="1"/>
</dbReference>
<keyword evidence="6 8" id="KW-0675">Receptor</keyword>
<keyword evidence="9" id="KW-1003">Cell membrane</keyword>
<dbReference type="FunFam" id="1.20.1070.10:FF:000003">
    <property type="entry name" value="Olfactory receptor"/>
    <property type="match status" value="1"/>
</dbReference>
<comment type="similarity">
    <text evidence="8">Belongs to the G-protein coupled receptor 1 family.</text>
</comment>
<gene>
    <name evidence="12" type="primary">LOC117350863</name>
</gene>
<keyword evidence="2 8" id="KW-0812">Transmembrane</keyword>
<evidence type="ECO:0000256" key="5">
    <source>
        <dbReference type="ARBA" id="ARBA00023136"/>
    </source>
</evidence>
<keyword evidence="4 8" id="KW-0297">G-protein coupled receptor</keyword>
<dbReference type="Gene3D" id="1.20.1070.10">
    <property type="entry name" value="Rhodopsin 7-helix transmembrane proteins"/>
    <property type="match status" value="1"/>
</dbReference>
<evidence type="ECO:0000313" key="12">
    <source>
        <dbReference type="RefSeq" id="XP_033781429.1"/>
    </source>
</evidence>
<dbReference type="OrthoDB" id="9891208at2759"/>
<feature type="transmembrane region" description="Helical" evidence="9">
    <location>
        <begin position="67"/>
        <end position="88"/>
    </location>
</feature>
<evidence type="ECO:0000256" key="3">
    <source>
        <dbReference type="ARBA" id="ARBA00022989"/>
    </source>
</evidence>
<keyword evidence="7 8" id="KW-0807">Transducer</keyword>
<organism evidence="11 12">
    <name type="scientific">Geotrypetes seraphini</name>
    <name type="common">Gaboon caecilian</name>
    <name type="synonym">Caecilia seraphini</name>
    <dbReference type="NCBI Taxonomy" id="260995"/>
    <lineage>
        <taxon>Eukaryota</taxon>
        <taxon>Metazoa</taxon>
        <taxon>Chordata</taxon>
        <taxon>Craniata</taxon>
        <taxon>Vertebrata</taxon>
        <taxon>Euteleostomi</taxon>
        <taxon>Amphibia</taxon>
        <taxon>Gymnophiona</taxon>
        <taxon>Geotrypetes</taxon>
    </lineage>
</organism>
<dbReference type="AlphaFoldDB" id="A0A6P8PC91"/>
<dbReference type="InterPro" id="IPR000276">
    <property type="entry name" value="GPCR_Rhodpsn"/>
</dbReference>
<dbReference type="GeneID" id="117350863"/>
<proteinExistence type="inferred from homology"/>
<feature type="transmembrane region" description="Helical" evidence="9">
    <location>
        <begin position="108"/>
        <end position="127"/>
    </location>
</feature>
<dbReference type="InterPro" id="IPR017452">
    <property type="entry name" value="GPCR_Rhodpsn_7TM"/>
</dbReference>
<dbReference type="FunCoup" id="A0A6P8PC91">
    <property type="interactions" value="263"/>
</dbReference>
<feature type="transmembrane region" description="Helical" evidence="9">
    <location>
        <begin position="244"/>
        <end position="267"/>
    </location>
</feature>
<dbReference type="KEGG" id="gsh:117350863"/>
<dbReference type="PANTHER" id="PTHR48018">
    <property type="entry name" value="OLFACTORY RECEPTOR"/>
    <property type="match status" value="1"/>
</dbReference>
<feature type="transmembrane region" description="Helical" evidence="9">
    <location>
        <begin position="279"/>
        <end position="299"/>
    </location>
</feature>
<evidence type="ECO:0000256" key="8">
    <source>
        <dbReference type="RuleBase" id="RU000688"/>
    </source>
</evidence>
<evidence type="ECO:0000256" key="6">
    <source>
        <dbReference type="ARBA" id="ARBA00023170"/>
    </source>
</evidence>
<keyword evidence="11" id="KW-1185">Reference proteome</keyword>
<dbReference type="GO" id="GO:0004930">
    <property type="term" value="F:G protein-coupled receptor activity"/>
    <property type="evidence" value="ECO:0007669"/>
    <property type="project" value="UniProtKB-KW"/>
</dbReference>
<dbReference type="PROSITE" id="PS00237">
    <property type="entry name" value="G_PROTEIN_RECEP_F1_1"/>
    <property type="match status" value="1"/>
</dbReference>
<keyword evidence="3 9" id="KW-1133">Transmembrane helix</keyword>
<feature type="transmembrane region" description="Helical" evidence="9">
    <location>
        <begin position="32"/>
        <end position="55"/>
    </location>
</feature>
<feature type="transmembrane region" description="Helical" evidence="9">
    <location>
        <begin position="204"/>
        <end position="232"/>
    </location>
</feature>
<sequence>MLLLHKEGKGRNQTLVTGFLLLGFTNVPEEKLALFLVFLAFYILTLVGNIGMILVIRFAPHLQTPMYFFIGNLSFVDTCYSSVLAPQMLVNFLVANPIISFSGCATQLYFYVALGTTECFLLAVMAYDRYAAIYNPLLYSTTMSKRLCLQLVVLSYIGGFLHSSIYIITTFQLPFCKSNEISHFFCDILPLLKLSCVNTKTIEILLYAFTGSISMSCLLIILVSYLCILSTILKISSGEGKKKAFSTCASHVTAVTLFYGTISFMYLRPSSSYSVEQDKVVSVIYTVIIPMLNPLIYSVRNKEVKAALRKLLQKFSL</sequence>
<dbReference type="RefSeq" id="XP_033781429.1">
    <property type="nucleotide sequence ID" value="XM_033925538.1"/>
</dbReference>
<keyword evidence="9" id="KW-0716">Sensory transduction</keyword>
<dbReference type="PROSITE" id="PS50262">
    <property type="entry name" value="G_PROTEIN_RECEP_F1_2"/>
    <property type="match status" value="1"/>
</dbReference>
<evidence type="ECO:0000256" key="9">
    <source>
        <dbReference type="RuleBase" id="RU363047"/>
    </source>
</evidence>
<dbReference type="GO" id="GO:0004984">
    <property type="term" value="F:olfactory receptor activity"/>
    <property type="evidence" value="ECO:0007669"/>
    <property type="project" value="InterPro"/>
</dbReference>
<comment type="subcellular location">
    <subcellularLocation>
        <location evidence="9">Cell membrane</location>
        <topology evidence="9">Multi-pass membrane protein</topology>
    </subcellularLocation>
    <subcellularLocation>
        <location evidence="1">Membrane</location>
        <topology evidence="1">Multi-pass membrane protein</topology>
    </subcellularLocation>
</comment>
<dbReference type="GO" id="GO:0005886">
    <property type="term" value="C:plasma membrane"/>
    <property type="evidence" value="ECO:0007669"/>
    <property type="project" value="UniProtKB-SubCell"/>
</dbReference>
<name>A0A6P8PC91_GEOSA</name>
<feature type="domain" description="G-protein coupled receptors family 1 profile" evidence="10">
    <location>
        <begin position="48"/>
        <end position="297"/>
    </location>
</feature>
<dbReference type="PRINTS" id="PR00245">
    <property type="entry name" value="OLFACTORYR"/>
</dbReference>
<dbReference type="CDD" id="cd15230">
    <property type="entry name" value="7tmA_OR5-like"/>
    <property type="match status" value="1"/>
</dbReference>